<gene>
    <name evidence="2" type="ORF">JO391_03040</name>
</gene>
<feature type="chain" id="PRO_5034457029" description="Acid stress chaperone HdeA" evidence="1">
    <location>
        <begin position="21"/>
        <end position="85"/>
    </location>
</feature>
<evidence type="ECO:0000313" key="2">
    <source>
        <dbReference type="EMBL" id="QYZ70515.1"/>
    </source>
</evidence>
<keyword evidence="3" id="KW-1185">Reference proteome</keyword>
<dbReference type="RefSeq" id="WP_220662733.1">
    <property type="nucleotide sequence ID" value="NZ_CP069370.1"/>
</dbReference>
<sequence length="85" mass="8772">MIRILAAASLVAMAGTASFAQEGDPNTMKCVEFMALSAEGMAQVSRQVSINGGGPNEVNADIVRKLENTCPTNPEMTVAEAAGQS</sequence>
<reference evidence="2" key="1">
    <citation type="submission" date="2021-02" db="EMBL/GenBank/DDBJ databases">
        <title>Rhodobacter shimadae sp. nov., an aerobic anoxygenic phototrophic bacterium isolated from a hot spring.</title>
        <authorList>
            <person name="Muramatsu S."/>
            <person name="Haruta S."/>
            <person name="Hirose S."/>
            <person name="Hanada S."/>
        </authorList>
    </citation>
    <scope>NUCLEOTIDE SEQUENCE</scope>
    <source>
        <strain evidence="2">N10</strain>
    </source>
</reference>
<dbReference type="EMBL" id="CP069370">
    <property type="protein sequence ID" value="QYZ70515.1"/>
    <property type="molecule type" value="Genomic_DNA"/>
</dbReference>
<dbReference type="Proteomes" id="UP000826300">
    <property type="component" value="Chromosome"/>
</dbReference>
<protein>
    <recommendedName>
        <fullName evidence="4">Acid stress chaperone HdeA</fullName>
    </recommendedName>
</protein>
<dbReference type="AlphaFoldDB" id="A0A8G0ZXH2"/>
<dbReference type="KEGG" id="nsm:JO391_03040"/>
<organism evidence="2 3">
    <name type="scientific">Neotabrizicola shimadae</name>
    <dbReference type="NCBI Taxonomy" id="2807096"/>
    <lineage>
        <taxon>Bacteria</taxon>
        <taxon>Pseudomonadati</taxon>
        <taxon>Pseudomonadota</taxon>
        <taxon>Alphaproteobacteria</taxon>
        <taxon>Rhodobacterales</taxon>
        <taxon>Paracoccaceae</taxon>
        <taxon>Neotabrizicola</taxon>
    </lineage>
</organism>
<feature type="signal peptide" evidence="1">
    <location>
        <begin position="1"/>
        <end position="20"/>
    </location>
</feature>
<evidence type="ECO:0008006" key="4">
    <source>
        <dbReference type="Google" id="ProtNLM"/>
    </source>
</evidence>
<proteinExistence type="predicted"/>
<keyword evidence="1" id="KW-0732">Signal</keyword>
<name>A0A8G0ZXH2_9RHOB</name>
<evidence type="ECO:0000256" key="1">
    <source>
        <dbReference type="SAM" id="SignalP"/>
    </source>
</evidence>
<accession>A0A8G0ZXH2</accession>
<evidence type="ECO:0000313" key="3">
    <source>
        <dbReference type="Proteomes" id="UP000826300"/>
    </source>
</evidence>